<dbReference type="Pfam" id="PF18758">
    <property type="entry name" value="KDZ"/>
    <property type="match status" value="1"/>
</dbReference>
<evidence type="ECO:0000256" key="1">
    <source>
        <dbReference type="SAM" id="MobiDB-lite"/>
    </source>
</evidence>
<feature type="compositionally biased region" description="Acidic residues" evidence="1">
    <location>
        <begin position="1607"/>
        <end position="1616"/>
    </location>
</feature>
<evidence type="ECO:0000313" key="4">
    <source>
        <dbReference type="Proteomes" id="UP000284842"/>
    </source>
</evidence>
<dbReference type="PANTHER" id="PTHR33096">
    <property type="entry name" value="CXC2 DOMAIN-CONTAINING PROTEIN"/>
    <property type="match status" value="1"/>
</dbReference>
<comment type="caution">
    <text evidence="3">The sequence shown here is derived from an EMBL/GenBank/DDBJ whole genome shotgun (WGS) entry which is preliminary data.</text>
</comment>
<evidence type="ECO:0000313" key="3">
    <source>
        <dbReference type="EMBL" id="PPR03552.1"/>
    </source>
</evidence>
<feature type="region of interest" description="Disordered" evidence="1">
    <location>
        <begin position="1505"/>
        <end position="1532"/>
    </location>
</feature>
<evidence type="ECO:0000259" key="2">
    <source>
        <dbReference type="Pfam" id="PF18803"/>
    </source>
</evidence>
<sequence>MSSTSQRQPPQVRKRRKINQTEYTEDQFDPTIVTSIGHEDVEVDGQILQQPVTSNIDLAAQRKAARSRKSKKTTKPPVQSTSRNRSPDKPATPHAEGSNTSNHPSHNNSNEPAFESPPFIHMVDSNHSENDRVYRLVEAQHLEPPKTKIKRVTKTQHDYIREFVDRVDIIISGTLSREAKPPVFDNCGMCKSAKAVWRCKDCFLSAPQCRRCIREDHIKNPLHRIECWTGTHFRPAWLHETGVYLLLQHGPSSQHPILCSDLLESISLIDSEERELDAKEQLLLLAGHSPPPSPLVSHDSTTLPDDDQPKNPTPTAQQEQDDDNAFDQELESMLNDLNESLLNTDATDQKKDPNSEPIDSTKADLKAFLEYRRTMVGSQLARPDCVRVVHTNGIHVLEMVTCSCCHNSDDQLLDLCASRLIPSSFRRFHTLFTTPLLDFVRLCNLEFMASSYQFISLLRRLTDPMTPDLVINLYHEFRRMIRVWRWVKKLHWAGYGHKTEPRQAANGELGNFCALCPQPGVNLPPDWEKDADNPIFRRSFVADGNFKADHIYQKGDDEHLFDGAGMFPKEEEYQTFVEQAIERNTRAPCENSFKAIIAAMIASKSCDRTGVAAIACARHGCYCPNALVDLFRGEQQKNIDYALLQAIKTTHVDKRQRIVLLYDIACQYIVHLKDRIGDQLEGHSIDAGIGLFHVHAHKDQCFFRFSPSFIPDLAIVIGEILESLWSKLNEISPSLRTANLSTRSEVMDDHATDSNHKKMLALISSLRQQYHHALSQSTSFRQYFEGLAPYCRARIGEWTKQIEHVEKHRLSDRSLMDVYGSLHDKDNVTSGGAGLTIASESTENLSPADRYLAYALIVEEKQLEVLHKIRMVRPQSSSSKEDGVRDLRQSLVPFLAQLRALEQSANIQYTSSSGVTPSFSEGTDWDIDDDVLPDEIWQGDGQAFEKQVIALPSSGTVTMDLAPTELKLRVQQANNQLTRIRELVADRSLQFSQVKRISPNTATTTRSQQKLKAISSDISLHSRIYERCRERILLLNPSAAIKKRYLKLTKEDVKASTQVLAPNEPGSTSEKLSWIWLSSNTLSSDGTVFTPDAANERLWEFNRVHWLRARALSMRWSEEVKLVTMEMSWAVRYFLHQQTKWDNATQLEDITMGAKAYAFLLSDLFLRTFTMEQHSSSEMSVPYWNTKPINVHPSLSANLNRIITYGAYQMGAIIHYLTNNWNEMDDCRRRWIQKGLRSEFYFFSAHVGMLFSVGQHNNMDVDLIYMALADSLHLALDSQLPIPFDPEWRLVHGQDRTAYFVYYSDWWRSSRPPKRSQLIGRRTIAQAIVQFSHQYTENLPIPTLRLPTSLPNSPFSSGDEGIAFHTPARTASKTLIDADMDVDTPPKGNSATNLPMGALDPPVNITPSAESPAAVNITPSMEAPLRSRPALSFHNPARSTSLPRVFAPSPRTTTATSALFTAPAQTHGISAPPTPMPMLSSVTSDSASSEPQKAILFNPRRTQMLMLPPSLPPTTPQAPGRPPSVAPPAKLDNKGPLVFFNASRLTKAGPASVTGAQQSVALSQARDASQSAPLSSSEDGVRRLESSQFTESDSSDDDYNWLTEGDIAVESEETDSEGSASEGNGLLYVVQGV</sequence>
<dbReference type="InterPro" id="IPR041457">
    <property type="entry name" value="CxC2_KDZ-assoc"/>
</dbReference>
<feature type="region of interest" description="Disordered" evidence="1">
    <location>
        <begin position="60"/>
        <end position="124"/>
    </location>
</feature>
<reference evidence="3 4" key="1">
    <citation type="journal article" date="2018" name="Evol. Lett.">
        <title>Horizontal gene cluster transfer increased hallucinogenic mushroom diversity.</title>
        <authorList>
            <person name="Reynolds H.T."/>
            <person name="Vijayakumar V."/>
            <person name="Gluck-Thaler E."/>
            <person name="Korotkin H.B."/>
            <person name="Matheny P.B."/>
            <person name="Slot J.C."/>
        </authorList>
    </citation>
    <scope>NUCLEOTIDE SEQUENCE [LARGE SCALE GENOMIC DNA]</scope>
    <source>
        <strain evidence="3 4">2629</strain>
    </source>
</reference>
<dbReference type="EMBL" id="NHTK01001053">
    <property type="protein sequence ID" value="PPR03552.1"/>
    <property type="molecule type" value="Genomic_DNA"/>
</dbReference>
<name>A0A409YKJ6_9AGAR</name>
<dbReference type="InterPro" id="IPR040521">
    <property type="entry name" value="KDZ"/>
</dbReference>
<feature type="compositionally biased region" description="Pro residues" evidence="1">
    <location>
        <begin position="1509"/>
        <end position="1526"/>
    </location>
</feature>
<dbReference type="InParanoid" id="A0A409YKJ6"/>
<feature type="compositionally biased region" description="Polar residues" evidence="1">
    <location>
        <begin position="1564"/>
        <end position="1578"/>
    </location>
</feature>
<feature type="region of interest" description="Disordered" evidence="1">
    <location>
        <begin position="1"/>
        <end position="37"/>
    </location>
</feature>
<organism evidence="3 4">
    <name type="scientific">Panaeolus cyanescens</name>
    <dbReference type="NCBI Taxonomy" id="181874"/>
    <lineage>
        <taxon>Eukaryota</taxon>
        <taxon>Fungi</taxon>
        <taxon>Dikarya</taxon>
        <taxon>Basidiomycota</taxon>
        <taxon>Agaricomycotina</taxon>
        <taxon>Agaricomycetes</taxon>
        <taxon>Agaricomycetidae</taxon>
        <taxon>Agaricales</taxon>
        <taxon>Agaricineae</taxon>
        <taxon>Galeropsidaceae</taxon>
        <taxon>Panaeolus</taxon>
    </lineage>
</organism>
<feature type="compositionally biased region" description="Basic residues" evidence="1">
    <location>
        <begin position="63"/>
        <end position="74"/>
    </location>
</feature>
<feature type="region of interest" description="Disordered" evidence="1">
    <location>
        <begin position="1564"/>
        <end position="1625"/>
    </location>
</feature>
<dbReference type="OrthoDB" id="3214502at2759"/>
<proteinExistence type="predicted"/>
<feature type="compositionally biased region" description="Low complexity" evidence="1">
    <location>
        <begin position="98"/>
        <end position="110"/>
    </location>
</feature>
<dbReference type="Pfam" id="PF18803">
    <property type="entry name" value="CxC2"/>
    <property type="match status" value="1"/>
</dbReference>
<feature type="compositionally biased region" description="Low complexity" evidence="1">
    <location>
        <begin position="1"/>
        <end position="11"/>
    </location>
</feature>
<protein>
    <recommendedName>
        <fullName evidence="2">CxC2-like cysteine cluster KDZ transposase-associated domain-containing protein</fullName>
    </recommendedName>
</protein>
<accession>A0A409YKJ6</accession>
<gene>
    <name evidence="3" type="ORF">CVT24_007599</name>
</gene>
<feature type="domain" description="CxC2-like cysteine cluster KDZ transposase-associated" evidence="2">
    <location>
        <begin position="384"/>
        <end position="464"/>
    </location>
</feature>
<dbReference type="CDD" id="cd19757">
    <property type="entry name" value="Bbox1"/>
    <property type="match status" value="1"/>
</dbReference>
<feature type="region of interest" description="Disordered" evidence="1">
    <location>
        <begin position="286"/>
        <end position="322"/>
    </location>
</feature>
<dbReference type="Proteomes" id="UP000284842">
    <property type="component" value="Unassembled WGS sequence"/>
</dbReference>
<dbReference type="PANTHER" id="PTHR33096:SF1">
    <property type="entry name" value="CXC1-LIKE CYSTEINE CLUSTER ASSOCIATED WITH KDZ TRANSPOSASES DOMAIN-CONTAINING PROTEIN"/>
    <property type="match status" value="1"/>
</dbReference>
<keyword evidence="4" id="KW-1185">Reference proteome</keyword>